<keyword evidence="9 17" id="KW-0347">Helicase</keyword>
<dbReference type="GO" id="GO:0003677">
    <property type="term" value="F:DNA binding"/>
    <property type="evidence" value="ECO:0007669"/>
    <property type="project" value="UniProtKB-KW"/>
</dbReference>
<evidence type="ECO:0000259" key="19">
    <source>
        <dbReference type="PROSITE" id="PS51192"/>
    </source>
</evidence>
<evidence type="ECO:0000256" key="6">
    <source>
        <dbReference type="ARBA" id="ARBA00022741"/>
    </source>
</evidence>
<dbReference type="GO" id="GO:0005524">
    <property type="term" value="F:ATP binding"/>
    <property type="evidence" value="ECO:0007669"/>
    <property type="project" value="UniProtKB-KW"/>
</dbReference>
<dbReference type="Gene3D" id="1.10.150.80">
    <property type="entry name" value="HRDC domain"/>
    <property type="match status" value="1"/>
</dbReference>
<dbReference type="InterPro" id="IPR036390">
    <property type="entry name" value="WH_DNA-bd_sf"/>
</dbReference>
<dbReference type="EMBL" id="MU006106">
    <property type="protein sequence ID" value="KAF2835866.1"/>
    <property type="molecule type" value="Genomic_DNA"/>
</dbReference>
<dbReference type="SUPFAM" id="SSF52540">
    <property type="entry name" value="P-loop containing nucleoside triphosphate hydrolases"/>
    <property type="match status" value="2"/>
</dbReference>
<evidence type="ECO:0000256" key="4">
    <source>
        <dbReference type="ARBA" id="ARBA00022705"/>
    </source>
</evidence>
<dbReference type="InterPro" id="IPR004589">
    <property type="entry name" value="DNA_helicase_ATP-dep_RecQ"/>
</dbReference>
<keyword evidence="6 17" id="KW-0547">Nucleotide-binding</keyword>
<keyword evidence="10" id="KW-0862">Zinc</keyword>
<evidence type="ECO:0000256" key="13">
    <source>
        <dbReference type="ARBA" id="ARBA00023204"/>
    </source>
</evidence>
<dbReference type="CDD" id="cd18794">
    <property type="entry name" value="SF2_C_RecQ"/>
    <property type="match status" value="1"/>
</dbReference>
<evidence type="ECO:0000256" key="10">
    <source>
        <dbReference type="ARBA" id="ARBA00022833"/>
    </source>
</evidence>
<feature type="region of interest" description="Disordered" evidence="18">
    <location>
        <begin position="539"/>
        <end position="567"/>
    </location>
</feature>
<evidence type="ECO:0000256" key="7">
    <source>
        <dbReference type="ARBA" id="ARBA00022763"/>
    </source>
</evidence>
<gene>
    <name evidence="21" type="ORF">M501DRAFT_908438</name>
</gene>
<dbReference type="GO" id="GO:0006260">
    <property type="term" value="P:DNA replication"/>
    <property type="evidence" value="ECO:0007669"/>
    <property type="project" value="UniProtKB-KW"/>
</dbReference>
<dbReference type="InterPro" id="IPR014001">
    <property type="entry name" value="Helicase_ATP-bd"/>
</dbReference>
<evidence type="ECO:0000256" key="16">
    <source>
        <dbReference type="ARBA" id="ARBA00034617"/>
    </source>
</evidence>
<feature type="non-terminal residue" evidence="21">
    <location>
        <position position="766"/>
    </location>
</feature>
<sequence length="766" mass="87078">PWSQDVKSAMKNRFHLKGFRKHQLDAINATLAGDDVFVLMPTGGGKSLCYQLPSIITSGKTRGVTIVVSPLLSLMVDQVHHLQKLHIQAFNLNGESSPGQRQQIMSGLRESQVEKFIQVLYVTPEMLSKNKTMIDAFKNLHRRNRLARIVIDEAHCVSQWGHDFRPDYKALGGVRQQFPGVPVMALTATATENVKIDVMHNLHISGCKVFNQSFNRPNLSYEVRQKGKGKSDLESIAEIINSNYQNKCGIVYCLSRKKCETVATKLREQYGISAHHYHAGMESEEKQQVQTKWQKGIYHVIVATIAFGMGIDKPDVRFVIHHSLPKSLEGYYQETGRAGRDNQCSGCYLFYGYQDANIIKRMIAEGEGDWEQKARQLGMLRNVVQFCENRSDCRRVQVLNYFNESFHASGCKKTCDNCNSTSSFQNQDFTDYAIKALELVRDLADKKATLIHCIDIFRGVKVKRKDIDNLVNHVHFGAGADIDRGNIDRLFYRLVSEDAVEESTVVNKGNGFANQYVKLGKKCKDFMNGQRRLELQVRMSPSKPTKKTKPEVKKTKKKSGTGVAAAKESYPISTNVSSPVQAASRRRKARNSEEVYEGMHSNGYGMDSFVVGNDINDDDDDESDGFEPVRERQTRRKATQTHLGPPITINEEMEQVEPIHKDFVENFVIEAEKKCKDILHKKNLREVPFTNTILRRMIIHWTKTEEEMLSIEGVNPEKVQRYGKPFRDMVKDYEADYIAAMHCNLPQDPNHEHVIVLSSDSEEEAD</sequence>
<keyword evidence="13" id="KW-0234">DNA repair</keyword>
<evidence type="ECO:0000256" key="17">
    <source>
        <dbReference type="RuleBase" id="RU364117"/>
    </source>
</evidence>
<dbReference type="InterPro" id="IPR032284">
    <property type="entry name" value="RecQ_Zn-bd"/>
</dbReference>
<evidence type="ECO:0000256" key="11">
    <source>
        <dbReference type="ARBA" id="ARBA00022840"/>
    </source>
</evidence>
<evidence type="ECO:0000256" key="8">
    <source>
        <dbReference type="ARBA" id="ARBA00022801"/>
    </source>
</evidence>
<evidence type="ECO:0000256" key="9">
    <source>
        <dbReference type="ARBA" id="ARBA00022806"/>
    </source>
</evidence>
<dbReference type="Pfam" id="PF00270">
    <property type="entry name" value="DEAD"/>
    <property type="match status" value="1"/>
</dbReference>
<evidence type="ECO:0000313" key="22">
    <source>
        <dbReference type="Proteomes" id="UP000799429"/>
    </source>
</evidence>
<dbReference type="Pfam" id="PF16124">
    <property type="entry name" value="RecQ_Zn_bind"/>
    <property type="match status" value="1"/>
</dbReference>
<dbReference type="AlphaFoldDB" id="A0A9P4S589"/>
<accession>A0A9P4S589</accession>
<dbReference type="InterPro" id="IPR044876">
    <property type="entry name" value="HRDC_dom_sf"/>
</dbReference>
<keyword evidence="22" id="KW-1185">Reference proteome</keyword>
<dbReference type="FunFam" id="3.40.50.300:FF:000537">
    <property type="entry name" value="Bloom syndrome RecQ-like helicase"/>
    <property type="match status" value="1"/>
</dbReference>
<dbReference type="GO" id="GO:0046872">
    <property type="term" value="F:metal ion binding"/>
    <property type="evidence" value="ECO:0007669"/>
    <property type="project" value="UniProtKB-KW"/>
</dbReference>
<dbReference type="InterPro" id="IPR018982">
    <property type="entry name" value="RQC_domain"/>
</dbReference>
<dbReference type="InterPro" id="IPR002464">
    <property type="entry name" value="DNA/RNA_helicase_DEAH_CS"/>
</dbReference>
<dbReference type="PROSITE" id="PS51194">
    <property type="entry name" value="HELICASE_CTER"/>
    <property type="match status" value="1"/>
</dbReference>
<dbReference type="GO" id="GO:0005634">
    <property type="term" value="C:nucleus"/>
    <property type="evidence" value="ECO:0007669"/>
    <property type="project" value="UniProtKB-SubCell"/>
</dbReference>
<feature type="domain" description="Helicase ATP-binding" evidence="19">
    <location>
        <begin position="27"/>
        <end position="208"/>
    </location>
</feature>
<feature type="region of interest" description="Disordered" evidence="18">
    <location>
        <begin position="618"/>
        <end position="640"/>
    </location>
</feature>
<keyword evidence="8 17" id="KW-0378">Hydrolase</keyword>
<keyword evidence="5" id="KW-0479">Metal-binding</keyword>
<dbReference type="Proteomes" id="UP000799429">
    <property type="component" value="Unassembled WGS sequence"/>
</dbReference>
<dbReference type="PANTHER" id="PTHR13710:SF153">
    <property type="entry name" value="RECQ-LIKE DNA HELICASE BLM"/>
    <property type="match status" value="1"/>
</dbReference>
<dbReference type="GO" id="GO:0016787">
    <property type="term" value="F:hydrolase activity"/>
    <property type="evidence" value="ECO:0007669"/>
    <property type="project" value="UniProtKB-KW"/>
</dbReference>
<dbReference type="FunFam" id="3.40.50.300:FF:000340">
    <property type="entry name" value="Bloom syndrome, RecQ helicase"/>
    <property type="match status" value="1"/>
</dbReference>
<dbReference type="SUPFAM" id="SSF46785">
    <property type="entry name" value="Winged helix' DNA-binding domain"/>
    <property type="match status" value="1"/>
</dbReference>
<dbReference type="InterPro" id="IPR001650">
    <property type="entry name" value="Helicase_C-like"/>
</dbReference>
<name>A0A9P4S589_9PEZI</name>
<evidence type="ECO:0000256" key="1">
    <source>
        <dbReference type="ARBA" id="ARBA00001947"/>
    </source>
</evidence>
<dbReference type="NCBIfam" id="TIGR00614">
    <property type="entry name" value="recQ_fam"/>
    <property type="match status" value="1"/>
</dbReference>
<dbReference type="InterPro" id="IPR011545">
    <property type="entry name" value="DEAD/DEAH_box_helicase_dom"/>
</dbReference>
<dbReference type="SMART" id="SM00487">
    <property type="entry name" value="DEXDc"/>
    <property type="match status" value="1"/>
</dbReference>
<keyword evidence="4" id="KW-0235">DNA replication</keyword>
<dbReference type="SMART" id="SM00490">
    <property type="entry name" value="HELICc"/>
    <property type="match status" value="1"/>
</dbReference>
<keyword evidence="15 17" id="KW-0539">Nucleus</keyword>
<comment type="similarity">
    <text evidence="3 17">Belongs to the helicase family. RecQ subfamily.</text>
</comment>
<comment type="cofactor">
    <cofactor evidence="1">
        <name>Zn(2+)</name>
        <dbReference type="ChEBI" id="CHEBI:29105"/>
    </cofactor>
</comment>
<evidence type="ECO:0000256" key="5">
    <source>
        <dbReference type="ARBA" id="ARBA00022723"/>
    </source>
</evidence>
<dbReference type="GO" id="GO:0009378">
    <property type="term" value="F:four-way junction helicase activity"/>
    <property type="evidence" value="ECO:0007669"/>
    <property type="project" value="TreeGrafter"/>
</dbReference>
<dbReference type="Pfam" id="PF00271">
    <property type="entry name" value="Helicase_C"/>
    <property type="match status" value="1"/>
</dbReference>
<dbReference type="OrthoDB" id="10261556at2759"/>
<dbReference type="InterPro" id="IPR036388">
    <property type="entry name" value="WH-like_DNA-bd_sf"/>
</dbReference>
<keyword evidence="14" id="KW-0413">Isomerase</keyword>
<dbReference type="PROSITE" id="PS00690">
    <property type="entry name" value="DEAH_ATP_HELICASE"/>
    <property type="match status" value="1"/>
</dbReference>
<dbReference type="Pfam" id="PF09382">
    <property type="entry name" value="RQC"/>
    <property type="match status" value="1"/>
</dbReference>
<dbReference type="InterPro" id="IPR027417">
    <property type="entry name" value="P-loop_NTPase"/>
</dbReference>
<dbReference type="Gene3D" id="1.10.10.10">
    <property type="entry name" value="Winged helix-like DNA-binding domain superfamily/Winged helix DNA-binding domain"/>
    <property type="match status" value="1"/>
</dbReference>
<keyword evidence="7" id="KW-0227">DNA damage</keyword>
<evidence type="ECO:0000256" key="15">
    <source>
        <dbReference type="ARBA" id="ARBA00023242"/>
    </source>
</evidence>
<organism evidence="21 22">
    <name type="scientific">Patellaria atrata CBS 101060</name>
    <dbReference type="NCBI Taxonomy" id="1346257"/>
    <lineage>
        <taxon>Eukaryota</taxon>
        <taxon>Fungi</taxon>
        <taxon>Dikarya</taxon>
        <taxon>Ascomycota</taxon>
        <taxon>Pezizomycotina</taxon>
        <taxon>Dothideomycetes</taxon>
        <taxon>Dothideomycetes incertae sedis</taxon>
        <taxon>Patellariales</taxon>
        <taxon>Patellariaceae</taxon>
        <taxon>Patellaria</taxon>
    </lineage>
</organism>
<dbReference type="GO" id="GO:0043138">
    <property type="term" value="F:3'-5' DNA helicase activity"/>
    <property type="evidence" value="ECO:0007669"/>
    <property type="project" value="UniProtKB-EC"/>
</dbReference>
<dbReference type="GO" id="GO:0005694">
    <property type="term" value="C:chromosome"/>
    <property type="evidence" value="ECO:0007669"/>
    <property type="project" value="TreeGrafter"/>
</dbReference>
<feature type="domain" description="Helicase C-terminal" evidence="20">
    <location>
        <begin position="232"/>
        <end position="381"/>
    </location>
</feature>
<dbReference type="GO" id="GO:0005737">
    <property type="term" value="C:cytoplasm"/>
    <property type="evidence" value="ECO:0007669"/>
    <property type="project" value="TreeGrafter"/>
</dbReference>
<dbReference type="CDD" id="cd17920">
    <property type="entry name" value="DEXHc_RecQ"/>
    <property type="match status" value="1"/>
</dbReference>
<dbReference type="SMART" id="SM00956">
    <property type="entry name" value="RQC"/>
    <property type="match status" value="1"/>
</dbReference>
<evidence type="ECO:0000313" key="21">
    <source>
        <dbReference type="EMBL" id="KAF2835866.1"/>
    </source>
</evidence>
<proteinExistence type="inferred from homology"/>
<dbReference type="SUPFAM" id="SSF47819">
    <property type="entry name" value="HRDC-like"/>
    <property type="match status" value="1"/>
</dbReference>
<dbReference type="GO" id="GO:0000724">
    <property type="term" value="P:double-strand break repair via homologous recombination"/>
    <property type="evidence" value="ECO:0007669"/>
    <property type="project" value="TreeGrafter"/>
</dbReference>
<evidence type="ECO:0000256" key="3">
    <source>
        <dbReference type="ARBA" id="ARBA00005446"/>
    </source>
</evidence>
<evidence type="ECO:0000256" key="18">
    <source>
        <dbReference type="SAM" id="MobiDB-lite"/>
    </source>
</evidence>
<dbReference type="InterPro" id="IPR010997">
    <property type="entry name" value="HRDC-like_sf"/>
</dbReference>
<comment type="caution">
    <text evidence="21">The sequence shown here is derived from an EMBL/GenBank/DDBJ whole genome shotgun (WGS) entry which is preliminary data.</text>
</comment>
<reference evidence="21" key="1">
    <citation type="journal article" date="2020" name="Stud. Mycol.">
        <title>101 Dothideomycetes genomes: a test case for predicting lifestyles and emergence of pathogens.</title>
        <authorList>
            <person name="Haridas S."/>
            <person name="Albert R."/>
            <person name="Binder M."/>
            <person name="Bloem J."/>
            <person name="Labutti K."/>
            <person name="Salamov A."/>
            <person name="Andreopoulos B."/>
            <person name="Baker S."/>
            <person name="Barry K."/>
            <person name="Bills G."/>
            <person name="Bluhm B."/>
            <person name="Cannon C."/>
            <person name="Castanera R."/>
            <person name="Culley D."/>
            <person name="Daum C."/>
            <person name="Ezra D."/>
            <person name="Gonzalez J."/>
            <person name="Henrissat B."/>
            <person name="Kuo A."/>
            <person name="Liang C."/>
            <person name="Lipzen A."/>
            <person name="Lutzoni F."/>
            <person name="Magnuson J."/>
            <person name="Mondo S."/>
            <person name="Nolan M."/>
            <person name="Ohm R."/>
            <person name="Pangilinan J."/>
            <person name="Park H.-J."/>
            <person name="Ramirez L."/>
            <person name="Alfaro M."/>
            <person name="Sun H."/>
            <person name="Tritt A."/>
            <person name="Yoshinaga Y."/>
            <person name="Zwiers L.-H."/>
            <person name="Turgeon B."/>
            <person name="Goodwin S."/>
            <person name="Spatafora J."/>
            <person name="Crous P."/>
            <person name="Grigoriev I."/>
        </authorList>
    </citation>
    <scope>NUCLEOTIDE SEQUENCE</scope>
    <source>
        <strain evidence="21">CBS 101060</strain>
    </source>
</reference>
<protein>
    <recommendedName>
        <fullName evidence="17">ATP-dependent DNA helicase</fullName>
        <ecNumber evidence="17">5.6.2.4</ecNumber>
    </recommendedName>
</protein>
<dbReference type="PROSITE" id="PS51192">
    <property type="entry name" value="HELICASE_ATP_BIND_1"/>
    <property type="match status" value="1"/>
</dbReference>
<keyword evidence="12" id="KW-0238">DNA-binding</keyword>
<dbReference type="EC" id="5.6.2.4" evidence="17"/>
<comment type="catalytic activity">
    <reaction evidence="16 17">
        <text>Couples ATP hydrolysis with the unwinding of duplex DNA by translocating in the 3'-5' direction.</text>
        <dbReference type="EC" id="5.6.2.4"/>
    </reaction>
</comment>
<comment type="catalytic activity">
    <reaction evidence="17">
        <text>ATP + H2O = ADP + phosphate + H(+)</text>
        <dbReference type="Rhea" id="RHEA:13065"/>
        <dbReference type="ChEBI" id="CHEBI:15377"/>
        <dbReference type="ChEBI" id="CHEBI:15378"/>
        <dbReference type="ChEBI" id="CHEBI:30616"/>
        <dbReference type="ChEBI" id="CHEBI:43474"/>
        <dbReference type="ChEBI" id="CHEBI:456216"/>
    </reaction>
</comment>
<comment type="subcellular location">
    <subcellularLocation>
        <location evidence="2 17">Nucleus</location>
    </subcellularLocation>
</comment>
<evidence type="ECO:0000256" key="12">
    <source>
        <dbReference type="ARBA" id="ARBA00023125"/>
    </source>
</evidence>
<feature type="non-terminal residue" evidence="21">
    <location>
        <position position="1"/>
    </location>
</feature>
<evidence type="ECO:0000259" key="20">
    <source>
        <dbReference type="PROSITE" id="PS51194"/>
    </source>
</evidence>
<dbReference type="Gene3D" id="3.40.50.300">
    <property type="entry name" value="P-loop containing nucleotide triphosphate hydrolases"/>
    <property type="match status" value="2"/>
</dbReference>
<keyword evidence="11 17" id="KW-0067">ATP-binding</keyword>
<dbReference type="PANTHER" id="PTHR13710">
    <property type="entry name" value="DNA HELICASE RECQ FAMILY MEMBER"/>
    <property type="match status" value="1"/>
</dbReference>
<evidence type="ECO:0000256" key="14">
    <source>
        <dbReference type="ARBA" id="ARBA00023235"/>
    </source>
</evidence>
<evidence type="ECO:0000256" key="2">
    <source>
        <dbReference type="ARBA" id="ARBA00004123"/>
    </source>
</evidence>